<evidence type="ECO:0000256" key="1">
    <source>
        <dbReference type="ARBA" id="ARBA00000085"/>
    </source>
</evidence>
<dbReference type="SMART" id="SM00387">
    <property type="entry name" value="HATPase_c"/>
    <property type="match status" value="1"/>
</dbReference>
<evidence type="ECO:0000256" key="4">
    <source>
        <dbReference type="ARBA" id="ARBA00022553"/>
    </source>
</evidence>
<dbReference type="PRINTS" id="PR00344">
    <property type="entry name" value="BCTRLSENSOR"/>
</dbReference>
<evidence type="ECO:0000313" key="14">
    <source>
        <dbReference type="EMBL" id="ODA67713.1"/>
    </source>
</evidence>
<evidence type="ECO:0000256" key="8">
    <source>
        <dbReference type="ARBA" id="ARBA00035100"/>
    </source>
</evidence>
<dbReference type="InterPro" id="IPR036890">
    <property type="entry name" value="HATPase_C_sf"/>
</dbReference>
<comment type="catalytic activity">
    <reaction evidence="1">
        <text>ATP + protein L-histidine = ADP + protein N-phospho-L-histidine.</text>
        <dbReference type="EC" id="2.7.13.3"/>
    </reaction>
</comment>
<evidence type="ECO:0000313" key="15">
    <source>
        <dbReference type="Proteomes" id="UP000095087"/>
    </source>
</evidence>
<dbReference type="InterPro" id="IPR037006">
    <property type="entry name" value="CheA-like_homodim_sf"/>
</dbReference>
<dbReference type="PROSITE" id="PS50894">
    <property type="entry name" value="HPT"/>
    <property type="match status" value="1"/>
</dbReference>
<comment type="function">
    <text evidence="8">Involved in the transmission of sensory signals from the chemoreceptors to the flagellar motors. CheA is autophosphorylated; it can transfer its phosphate group to either CheB or CheY.</text>
</comment>
<dbReference type="CDD" id="cd00088">
    <property type="entry name" value="HPT"/>
    <property type="match status" value="1"/>
</dbReference>
<sequence>MDELLGEFLAETDENLDRLDTELLRFEREPNNQDSLNKIFRLVHTIKGTCGFFGLERLSKIAHATESRLAHYRDGDPVTVEGVTVVLACLDRIKEILKGLEEGHEPRGDDSELIDRLEALGDDAGEAAAEPEATQSPASPDSVMDGDWLPPIPVAPEGLHQRPIPREFFNAAPESDLQAPEPGEHRVSDGSASPDALAAELAPGEGPEFEEGSEASETASQAAIPAKEMAPGAVTDRNLTQMVRVRVDTLEHLMTTVSELVLTRNQLMDVARRVEEDGFKAPLHRLSNVTNELQRGIMKARMLPISKSWQKLPRLVRELSLGLDKPIKLVSEGGDVELDRQVLEFVRDPLTHLIRNAADHGIETRAERQAAGKPEQGNIRLRAFAEGGHIVIEISDDGRGLNAQAIRDKCLEKGLATAAELAQLDDRELQQFIFQPGFSTAREITDVSGRGVGLDVVRSDVEVIGGTIELKSSGPQGSLFVMRIPLTLAITAALIVEGGGIRFALPQHNVVEVVRAQASSDYRIEMVDDAPQLRLRGKLVPVFDLAELMGERGAEARARSGSRTR</sequence>
<dbReference type="PANTHER" id="PTHR43395:SF1">
    <property type="entry name" value="CHEMOTAXIS PROTEIN CHEA"/>
    <property type="match status" value="1"/>
</dbReference>
<dbReference type="STRING" id="1177755.A7A08_01748"/>
<dbReference type="AlphaFoldDB" id="A0A1E2RZQ5"/>
<evidence type="ECO:0000256" key="7">
    <source>
        <dbReference type="ARBA" id="ARBA00023012"/>
    </source>
</evidence>
<dbReference type="PROSITE" id="PS50109">
    <property type="entry name" value="HIS_KIN"/>
    <property type="match status" value="1"/>
</dbReference>
<keyword evidence="4 9" id="KW-0597">Phosphoprotein</keyword>
<feature type="domain" description="HPt" evidence="13">
    <location>
        <begin position="1"/>
        <end position="100"/>
    </location>
</feature>
<evidence type="ECO:0000256" key="2">
    <source>
        <dbReference type="ARBA" id="ARBA00012438"/>
    </source>
</evidence>
<evidence type="ECO:0000256" key="3">
    <source>
        <dbReference type="ARBA" id="ARBA00021495"/>
    </source>
</evidence>
<dbReference type="SUPFAM" id="SSF47226">
    <property type="entry name" value="Histidine-containing phosphotransfer domain, HPT domain"/>
    <property type="match status" value="1"/>
</dbReference>
<gene>
    <name evidence="14" type="ORF">A7A08_01748</name>
</gene>
<dbReference type="SMART" id="SM01231">
    <property type="entry name" value="H-kinase_dim"/>
    <property type="match status" value="1"/>
</dbReference>
<dbReference type="FunFam" id="3.30.565.10:FF:000016">
    <property type="entry name" value="Chemotaxis protein CheA, putative"/>
    <property type="match status" value="1"/>
</dbReference>
<evidence type="ECO:0000259" key="13">
    <source>
        <dbReference type="PROSITE" id="PS50894"/>
    </source>
</evidence>
<dbReference type="InterPro" id="IPR002545">
    <property type="entry name" value="CheW-lke_dom"/>
</dbReference>
<dbReference type="Pfam" id="PF01584">
    <property type="entry name" value="CheW"/>
    <property type="match status" value="1"/>
</dbReference>
<dbReference type="Proteomes" id="UP000095087">
    <property type="component" value="Unassembled WGS sequence"/>
</dbReference>
<feature type="domain" description="CheW-like" evidence="12">
    <location>
        <begin position="490"/>
        <end position="565"/>
    </location>
</feature>
<dbReference type="InterPro" id="IPR036061">
    <property type="entry name" value="CheW-like_dom_sf"/>
</dbReference>
<dbReference type="RefSeq" id="WP_342586638.1">
    <property type="nucleotide sequence ID" value="NZ_MASI01000003.1"/>
</dbReference>
<evidence type="ECO:0000259" key="11">
    <source>
        <dbReference type="PROSITE" id="PS50109"/>
    </source>
</evidence>
<feature type="modified residue" description="Phosphohistidine" evidence="9">
    <location>
        <position position="44"/>
    </location>
</feature>
<dbReference type="InterPro" id="IPR004358">
    <property type="entry name" value="Sig_transdc_His_kin-like_C"/>
</dbReference>
<evidence type="ECO:0000256" key="10">
    <source>
        <dbReference type="SAM" id="MobiDB-lite"/>
    </source>
</evidence>
<dbReference type="GO" id="GO:0005737">
    <property type="term" value="C:cytoplasm"/>
    <property type="evidence" value="ECO:0007669"/>
    <property type="project" value="InterPro"/>
</dbReference>
<evidence type="ECO:0000256" key="5">
    <source>
        <dbReference type="ARBA" id="ARBA00022679"/>
    </source>
</evidence>
<reference evidence="14 15" key="1">
    <citation type="submission" date="2016-07" db="EMBL/GenBank/DDBJ databases">
        <title>Draft genome sequence of Methyloligella halotolerans C2T (VKM B-2706T=CCUG 61687T=DSM 25045T), a halotolerant polyhydroxybutyrate accumulating methylotroph.</title>
        <authorList>
            <person name="Vasilenko O.V."/>
            <person name="Doronina N.V."/>
            <person name="Poroshina M.N."/>
            <person name="Tarlachkov S.V."/>
            <person name="Trotsenko Y.A."/>
        </authorList>
    </citation>
    <scope>NUCLEOTIDE SEQUENCE [LARGE SCALE GENOMIC DNA]</scope>
    <source>
        <strain evidence="14 15">VKM B-2706</strain>
    </source>
</reference>
<proteinExistence type="predicted"/>
<dbReference type="Gene3D" id="3.30.565.10">
    <property type="entry name" value="Histidine kinase-like ATPase, C-terminal domain"/>
    <property type="match status" value="1"/>
</dbReference>
<accession>A0A1E2RZQ5</accession>
<dbReference type="Gene3D" id="1.10.287.560">
    <property type="entry name" value="Histidine kinase CheA-like, homodimeric domain"/>
    <property type="match status" value="1"/>
</dbReference>
<dbReference type="Pfam" id="PF02518">
    <property type="entry name" value="HATPase_c"/>
    <property type="match status" value="1"/>
</dbReference>
<dbReference type="InterPro" id="IPR003594">
    <property type="entry name" value="HATPase_dom"/>
</dbReference>
<keyword evidence="7" id="KW-0902">Two-component regulatory system</keyword>
<dbReference type="SUPFAM" id="SSF47384">
    <property type="entry name" value="Homodimeric domain of signal transducing histidine kinase"/>
    <property type="match status" value="1"/>
</dbReference>
<keyword evidence="6" id="KW-0418">Kinase</keyword>
<dbReference type="Gene3D" id="1.20.120.160">
    <property type="entry name" value="HPT domain"/>
    <property type="match status" value="1"/>
</dbReference>
<comment type="caution">
    <text evidence="14">The sequence shown here is derived from an EMBL/GenBank/DDBJ whole genome shotgun (WGS) entry which is preliminary data.</text>
</comment>
<dbReference type="SUPFAM" id="SSF55874">
    <property type="entry name" value="ATPase domain of HSP90 chaperone/DNA topoisomerase II/histidine kinase"/>
    <property type="match status" value="1"/>
</dbReference>
<dbReference type="EC" id="2.7.13.3" evidence="2"/>
<keyword evidence="15" id="KW-1185">Reference proteome</keyword>
<dbReference type="InterPro" id="IPR004105">
    <property type="entry name" value="CheA-like_dim"/>
</dbReference>
<dbReference type="GO" id="GO:0006935">
    <property type="term" value="P:chemotaxis"/>
    <property type="evidence" value="ECO:0007669"/>
    <property type="project" value="InterPro"/>
</dbReference>
<dbReference type="PROSITE" id="PS50851">
    <property type="entry name" value="CHEW"/>
    <property type="match status" value="1"/>
</dbReference>
<evidence type="ECO:0000259" key="12">
    <source>
        <dbReference type="PROSITE" id="PS50851"/>
    </source>
</evidence>
<dbReference type="EMBL" id="MASI01000003">
    <property type="protein sequence ID" value="ODA67713.1"/>
    <property type="molecule type" value="Genomic_DNA"/>
</dbReference>
<dbReference type="InterPro" id="IPR008207">
    <property type="entry name" value="Sig_transdc_His_kin_Hpt_dom"/>
</dbReference>
<keyword evidence="5 14" id="KW-0808">Transferase</keyword>
<feature type="compositionally biased region" description="Low complexity" evidence="10">
    <location>
        <begin position="196"/>
        <end position="206"/>
    </location>
</feature>
<dbReference type="SUPFAM" id="SSF50341">
    <property type="entry name" value="CheW-like"/>
    <property type="match status" value="1"/>
</dbReference>
<dbReference type="InterPro" id="IPR005467">
    <property type="entry name" value="His_kinase_dom"/>
</dbReference>
<dbReference type="Pfam" id="PF01627">
    <property type="entry name" value="Hpt"/>
    <property type="match status" value="1"/>
</dbReference>
<dbReference type="InterPro" id="IPR036097">
    <property type="entry name" value="HisK_dim/P_sf"/>
</dbReference>
<protein>
    <recommendedName>
        <fullName evidence="3">Chemotaxis protein CheA</fullName>
        <ecNumber evidence="2">2.7.13.3</ecNumber>
    </recommendedName>
</protein>
<dbReference type="PATRIC" id="fig|1177755.3.peg.1752"/>
<evidence type="ECO:0000256" key="9">
    <source>
        <dbReference type="PROSITE-ProRule" id="PRU00110"/>
    </source>
</evidence>
<dbReference type="GO" id="GO:0000155">
    <property type="term" value="F:phosphorelay sensor kinase activity"/>
    <property type="evidence" value="ECO:0007669"/>
    <property type="project" value="InterPro"/>
</dbReference>
<organism evidence="14 15">
    <name type="scientific">Methyloligella halotolerans</name>
    <dbReference type="NCBI Taxonomy" id="1177755"/>
    <lineage>
        <taxon>Bacteria</taxon>
        <taxon>Pseudomonadati</taxon>
        <taxon>Pseudomonadota</taxon>
        <taxon>Alphaproteobacteria</taxon>
        <taxon>Hyphomicrobiales</taxon>
        <taxon>Hyphomicrobiaceae</taxon>
        <taxon>Methyloligella</taxon>
    </lineage>
</organism>
<dbReference type="CDD" id="cd16916">
    <property type="entry name" value="HATPase_CheA-like"/>
    <property type="match status" value="1"/>
</dbReference>
<dbReference type="Pfam" id="PF02895">
    <property type="entry name" value="H-kinase_dim"/>
    <property type="match status" value="1"/>
</dbReference>
<dbReference type="InterPro" id="IPR051315">
    <property type="entry name" value="Bact_Chemotaxis_CheA"/>
</dbReference>
<evidence type="ECO:0000256" key="6">
    <source>
        <dbReference type="ARBA" id="ARBA00022777"/>
    </source>
</evidence>
<dbReference type="PANTHER" id="PTHR43395">
    <property type="entry name" value="SENSOR HISTIDINE KINASE CHEA"/>
    <property type="match status" value="1"/>
</dbReference>
<name>A0A1E2RZQ5_9HYPH</name>
<dbReference type="InterPro" id="IPR036641">
    <property type="entry name" value="HPT_dom_sf"/>
</dbReference>
<feature type="domain" description="Histidine kinase" evidence="11">
    <location>
        <begin position="238"/>
        <end position="488"/>
    </location>
</feature>
<dbReference type="SMART" id="SM00073">
    <property type="entry name" value="HPT"/>
    <property type="match status" value="1"/>
</dbReference>
<feature type="region of interest" description="Disordered" evidence="10">
    <location>
        <begin position="125"/>
        <end position="159"/>
    </location>
</feature>
<feature type="region of interest" description="Disordered" evidence="10">
    <location>
        <begin position="174"/>
        <end position="235"/>
    </location>
</feature>